<dbReference type="PROSITE" id="PS51352">
    <property type="entry name" value="THIOREDOXIN_2"/>
    <property type="match status" value="1"/>
</dbReference>
<comment type="caution">
    <text evidence="4">The sequence shown here is derived from an EMBL/GenBank/DDBJ whole genome shotgun (WGS) entry which is preliminary data.</text>
</comment>
<dbReference type="InterPro" id="IPR017937">
    <property type="entry name" value="Thioredoxin_CS"/>
</dbReference>
<evidence type="ECO:0000259" key="3">
    <source>
        <dbReference type="PROSITE" id="PS51352"/>
    </source>
</evidence>
<name>A0ABW4YNV2_9BACL</name>
<dbReference type="InterPro" id="IPR013766">
    <property type="entry name" value="Thioredoxin_domain"/>
</dbReference>
<feature type="transmembrane region" description="Helical" evidence="2">
    <location>
        <begin position="6"/>
        <end position="22"/>
    </location>
</feature>
<keyword evidence="5" id="KW-1185">Reference proteome</keyword>
<dbReference type="PROSITE" id="PS00194">
    <property type="entry name" value="THIOREDOXIN_1"/>
    <property type="match status" value="1"/>
</dbReference>
<keyword evidence="2" id="KW-0812">Transmembrane</keyword>
<evidence type="ECO:0000256" key="2">
    <source>
        <dbReference type="SAM" id="Phobius"/>
    </source>
</evidence>
<keyword evidence="2" id="KW-1133">Transmembrane helix</keyword>
<keyword evidence="1" id="KW-1015">Disulfide bond</keyword>
<dbReference type="InterPro" id="IPR050553">
    <property type="entry name" value="Thioredoxin_ResA/DsbE_sf"/>
</dbReference>
<sequence length="218" mass="24729">MNRVRTVIVVVALMALVGWGVYDNQAKKSKEKELILQQQLDEEKQKLLAQQQAIMDNNGLEQNVQIEEGSNEEDELVVGLKKGNIAPDFVLESLDGEERKLSDYRGKKVILNMWATWCPPCREEMPDMQKMHEQHGDSDIAIVAVNLTSSEQKIEDITEFVEEYGLTFPILLDPKDQVAGRYQVTSIPTSYILDAEGKIQQKVVGPMSFEMMSELLEL</sequence>
<evidence type="ECO:0000313" key="4">
    <source>
        <dbReference type="EMBL" id="MFD2117384.1"/>
    </source>
</evidence>
<accession>A0ABW4YNV2</accession>
<dbReference type="PANTHER" id="PTHR42852:SF1">
    <property type="entry name" value="THIOREDOXIN-LIKE PROTEIN YNEN"/>
    <property type="match status" value="1"/>
</dbReference>
<reference evidence="5" key="1">
    <citation type="journal article" date="2019" name="Int. J. Syst. Evol. Microbiol.">
        <title>The Global Catalogue of Microorganisms (GCM) 10K type strain sequencing project: providing services to taxonomists for standard genome sequencing and annotation.</title>
        <authorList>
            <consortium name="The Broad Institute Genomics Platform"/>
            <consortium name="The Broad Institute Genome Sequencing Center for Infectious Disease"/>
            <person name="Wu L."/>
            <person name="Ma J."/>
        </authorList>
    </citation>
    <scope>NUCLEOTIDE SEQUENCE [LARGE SCALE GENOMIC DNA]</scope>
    <source>
        <strain evidence="5">GH52</strain>
    </source>
</reference>
<dbReference type="InterPro" id="IPR036249">
    <property type="entry name" value="Thioredoxin-like_sf"/>
</dbReference>
<dbReference type="CDD" id="cd02966">
    <property type="entry name" value="TlpA_like_family"/>
    <property type="match status" value="1"/>
</dbReference>
<dbReference type="SUPFAM" id="SSF52833">
    <property type="entry name" value="Thioredoxin-like"/>
    <property type="match status" value="1"/>
</dbReference>
<organism evidence="4 5">
    <name type="scientific">Paenibacillus yanchengensis</name>
    <dbReference type="NCBI Taxonomy" id="2035833"/>
    <lineage>
        <taxon>Bacteria</taxon>
        <taxon>Bacillati</taxon>
        <taxon>Bacillota</taxon>
        <taxon>Bacilli</taxon>
        <taxon>Bacillales</taxon>
        <taxon>Paenibacillaceae</taxon>
        <taxon>Paenibacillus</taxon>
    </lineage>
</organism>
<protein>
    <submittedName>
        <fullName evidence="4">TlpA disulfide reductase family protein</fullName>
    </submittedName>
</protein>
<gene>
    <name evidence="4" type="ORF">ACFSJH_16765</name>
</gene>
<dbReference type="Gene3D" id="3.40.30.10">
    <property type="entry name" value="Glutaredoxin"/>
    <property type="match status" value="1"/>
</dbReference>
<dbReference type="RefSeq" id="WP_377774480.1">
    <property type="nucleotide sequence ID" value="NZ_JBHUHO010000039.1"/>
</dbReference>
<dbReference type="PANTHER" id="PTHR42852">
    <property type="entry name" value="THIOL:DISULFIDE INTERCHANGE PROTEIN DSBE"/>
    <property type="match status" value="1"/>
</dbReference>
<feature type="domain" description="Thioredoxin" evidence="3">
    <location>
        <begin position="80"/>
        <end position="218"/>
    </location>
</feature>
<dbReference type="EMBL" id="JBHUHO010000039">
    <property type="protein sequence ID" value="MFD2117384.1"/>
    <property type="molecule type" value="Genomic_DNA"/>
</dbReference>
<keyword evidence="2" id="KW-0472">Membrane</keyword>
<dbReference type="Pfam" id="PF00578">
    <property type="entry name" value="AhpC-TSA"/>
    <property type="match status" value="1"/>
</dbReference>
<dbReference type="Proteomes" id="UP001597362">
    <property type="component" value="Unassembled WGS sequence"/>
</dbReference>
<evidence type="ECO:0000313" key="5">
    <source>
        <dbReference type="Proteomes" id="UP001597362"/>
    </source>
</evidence>
<evidence type="ECO:0000256" key="1">
    <source>
        <dbReference type="ARBA" id="ARBA00023157"/>
    </source>
</evidence>
<proteinExistence type="predicted"/>
<dbReference type="InterPro" id="IPR000866">
    <property type="entry name" value="AhpC/TSA"/>
</dbReference>